<feature type="region of interest" description="Disordered" evidence="1">
    <location>
        <begin position="63"/>
        <end position="104"/>
    </location>
</feature>
<evidence type="ECO:0000313" key="3">
    <source>
        <dbReference type="EnsemblMetazoa" id="CapteP205774"/>
    </source>
</evidence>
<proteinExistence type="predicted"/>
<dbReference type="EMBL" id="KB305308">
    <property type="protein sequence ID" value="ELU01200.1"/>
    <property type="molecule type" value="Genomic_DNA"/>
</dbReference>
<organism evidence="2">
    <name type="scientific">Capitella teleta</name>
    <name type="common">Polychaete worm</name>
    <dbReference type="NCBI Taxonomy" id="283909"/>
    <lineage>
        <taxon>Eukaryota</taxon>
        <taxon>Metazoa</taxon>
        <taxon>Spiralia</taxon>
        <taxon>Lophotrochozoa</taxon>
        <taxon>Annelida</taxon>
        <taxon>Polychaeta</taxon>
        <taxon>Sedentaria</taxon>
        <taxon>Scolecida</taxon>
        <taxon>Capitellidae</taxon>
        <taxon>Capitella</taxon>
    </lineage>
</organism>
<dbReference type="EMBL" id="AMQN01009382">
    <property type="status" value="NOT_ANNOTATED_CDS"/>
    <property type="molecule type" value="Genomic_DNA"/>
</dbReference>
<evidence type="ECO:0000256" key="1">
    <source>
        <dbReference type="SAM" id="MobiDB-lite"/>
    </source>
</evidence>
<dbReference type="AlphaFoldDB" id="R7U4B1"/>
<reference evidence="3" key="3">
    <citation type="submission" date="2015-06" db="UniProtKB">
        <authorList>
            <consortium name="EnsemblMetazoa"/>
        </authorList>
    </citation>
    <scope>IDENTIFICATION</scope>
</reference>
<dbReference type="HOGENOM" id="CLU_520986_0_0_1"/>
<name>R7U4B1_CAPTE</name>
<evidence type="ECO:0000313" key="4">
    <source>
        <dbReference type="Proteomes" id="UP000014760"/>
    </source>
</evidence>
<reference evidence="2 4" key="2">
    <citation type="journal article" date="2013" name="Nature">
        <title>Insights into bilaterian evolution from three spiralian genomes.</title>
        <authorList>
            <person name="Simakov O."/>
            <person name="Marletaz F."/>
            <person name="Cho S.J."/>
            <person name="Edsinger-Gonzales E."/>
            <person name="Havlak P."/>
            <person name="Hellsten U."/>
            <person name="Kuo D.H."/>
            <person name="Larsson T."/>
            <person name="Lv J."/>
            <person name="Arendt D."/>
            <person name="Savage R."/>
            <person name="Osoegawa K."/>
            <person name="de Jong P."/>
            <person name="Grimwood J."/>
            <person name="Chapman J.A."/>
            <person name="Shapiro H."/>
            <person name="Aerts A."/>
            <person name="Otillar R.P."/>
            <person name="Terry A.Y."/>
            <person name="Boore J.L."/>
            <person name="Grigoriev I.V."/>
            <person name="Lindberg D.R."/>
            <person name="Seaver E.C."/>
            <person name="Weisblat D.A."/>
            <person name="Putnam N.H."/>
            <person name="Rokhsar D.S."/>
        </authorList>
    </citation>
    <scope>NUCLEOTIDE SEQUENCE</scope>
    <source>
        <strain evidence="2 4">I ESC-2004</strain>
    </source>
</reference>
<feature type="region of interest" description="Disordered" evidence="1">
    <location>
        <begin position="148"/>
        <end position="202"/>
    </location>
</feature>
<dbReference type="EnsemblMetazoa" id="CapteT205774">
    <property type="protein sequence ID" value="CapteP205774"/>
    <property type="gene ID" value="CapteG205774"/>
</dbReference>
<protein>
    <submittedName>
        <fullName evidence="2 3">Uncharacterized protein</fullName>
    </submittedName>
</protein>
<reference evidence="4" key="1">
    <citation type="submission" date="2012-12" db="EMBL/GenBank/DDBJ databases">
        <authorList>
            <person name="Hellsten U."/>
            <person name="Grimwood J."/>
            <person name="Chapman J.A."/>
            <person name="Shapiro H."/>
            <person name="Aerts A."/>
            <person name="Otillar R.P."/>
            <person name="Terry A.Y."/>
            <person name="Boore J.L."/>
            <person name="Simakov O."/>
            <person name="Marletaz F."/>
            <person name="Cho S.-J."/>
            <person name="Edsinger-Gonzales E."/>
            <person name="Havlak P."/>
            <person name="Kuo D.-H."/>
            <person name="Larsson T."/>
            <person name="Lv J."/>
            <person name="Arendt D."/>
            <person name="Savage R."/>
            <person name="Osoegawa K."/>
            <person name="de Jong P."/>
            <person name="Lindberg D.R."/>
            <person name="Seaver E.C."/>
            <person name="Weisblat D.A."/>
            <person name="Putnam N.H."/>
            <person name="Grigoriev I.V."/>
            <person name="Rokhsar D.S."/>
        </authorList>
    </citation>
    <scope>NUCLEOTIDE SEQUENCE</scope>
    <source>
        <strain evidence="4">I ESC-2004</strain>
    </source>
</reference>
<dbReference type="Proteomes" id="UP000014760">
    <property type="component" value="Unassembled WGS sequence"/>
</dbReference>
<accession>R7U4B1</accession>
<feature type="region of interest" description="Disordered" evidence="1">
    <location>
        <begin position="291"/>
        <end position="313"/>
    </location>
</feature>
<sequence>MAKAAAAAKDQDARRAKLAVDLVSAVADEEVRATPTGRMRSKVEVFKAVLCVVIDLLFLGDESDSDESDLPRPAKTPSSPGPSTGPSPGPLASPAPPRMPSLPPLLPKTNVYPAAVYEEIGEGEMVLEEIGRGEIAMRMKTAVDNVDGCHRRQPLPLPSSHHRPCEPRTRPTSVATRPDPTRYVAHKKLPSPASSDSEDDEPVTVLVSTVQDQPSVATRPDPTRYVAHKKMQSPTSSDSEGGNAVRREAVTAALETFLVGSSVGAEVEVGGNEFAEAAGVVDAIVERLADPPAPSAPSAPSTRGSSPQCKGAKEKKSKVACNKVVKSITTLEEETGGKAFFTLAQPNSTPFVYSGSSARQYWKGQSHVVEGFSNICFPGAGHAGKEDKGKLRRAVGDVFRDLYTKATGEKRLYIRNHEDFFQRGRCVLEPEEVRQEDRREVVEQREIEVEQVEGATQKPQPIFTVGQKVRWAFEEADGLKPYRGTITKVTRSNISVKFGKKEVLTERKTAIMKYVESGTFTFC</sequence>
<gene>
    <name evidence="2" type="ORF">CAPTEDRAFT_205774</name>
</gene>
<evidence type="ECO:0000313" key="2">
    <source>
        <dbReference type="EMBL" id="ELU01200.1"/>
    </source>
</evidence>
<keyword evidence="4" id="KW-1185">Reference proteome</keyword>
<feature type="compositionally biased region" description="Pro residues" evidence="1">
    <location>
        <begin position="79"/>
        <end position="104"/>
    </location>
</feature>